<dbReference type="HOGENOM" id="CLU_005679_2_1_5"/>
<feature type="transmembrane region" description="Helical" evidence="1">
    <location>
        <begin position="277"/>
        <end position="296"/>
    </location>
</feature>
<keyword evidence="1" id="KW-0812">Transmembrane</keyword>
<feature type="transmembrane region" description="Helical" evidence="1">
    <location>
        <begin position="91"/>
        <end position="111"/>
    </location>
</feature>
<keyword evidence="1" id="KW-1133">Transmembrane helix</keyword>
<feature type="transmembrane region" description="Helical" evidence="1">
    <location>
        <begin position="146"/>
        <end position="166"/>
    </location>
</feature>
<proteinExistence type="predicted"/>
<dbReference type="KEGG" id="hba:Hbal_0139"/>
<evidence type="ECO:0000259" key="2">
    <source>
        <dbReference type="Pfam" id="PF01757"/>
    </source>
</evidence>
<evidence type="ECO:0000313" key="4">
    <source>
        <dbReference type="Proteomes" id="UP000002745"/>
    </source>
</evidence>
<dbReference type="Proteomes" id="UP000002745">
    <property type="component" value="Chromosome"/>
</dbReference>
<dbReference type="GO" id="GO:0000271">
    <property type="term" value="P:polysaccharide biosynthetic process"/>
    <property type="evidence" value="ECO:0007669"/>
    <property type="project" value="TreeGrafter"/>
</dbReference>
<feature type="transmembrane region" description="Helical" evidence="1">
    <location>
        <begin position="316"/>
        <end position="340"/>
    </location>
</feature>
<dbReference type="STRING" id="582402.Hbal_0139"/>
<dbReference type="GO" id="GO:0016747">
    <property type="term" value="F:acyltransferase activity, transferring groups other than amino-acyl groups"/>
    <property type="evidence" value="ECO:0007669"/>
    <property type="project" value="InterPro"/>
</dbReference>
<reference evidence="4" key="1">
    <citation type="journal article" date="2011" name="J. Bacteriol.">
        <title>Genome sequences of eight morphologically diverse alphaproteobacteria.</title>
        <authorList>
            <consortium name="US DOE Joint Genome Institute"/>
            <person name="Brown P.J."/>
            <person name="Kysela D.T."/>
            <person name="Buechlein A."/>
            <person name="Hemmerich C."/>
            <person name="Brun Y.V."/>
        </authorList>
    </citation>
    <scope>NUCLEOTIDE SEQUENCE [LARGE SCALE GENOMIC DNA]</scope>
    <source>
        <strain evidence="4">ATCC 49814 / DSM 5838 / IFAM 1418</strain>
    </source>
</reference>
<dbReference type="PANTHER" id="PTHR23028:SF131">
    <property type="entry name" value="BLR2367 PROTEIN"/>
    <property type="match status" value="1"/>
</dbReference>
<accession>C6XL12</accession>
<keyword evidence="4" id="KW-1185">Reference proteome</keyword>
<dbReference type="AlphaFoldDB" id="C6XL12"/>
<dbReference type="GO" id="GO:0016020">
    <property type="term" value="C:membrane"/>
    <property type="evidence" value="ECO:0007669"/>
    <property type="project" value="TreeGrafter"/>
</dbReference>
<feature type="transmembrane region" description="Helical" evidence="1">
    <location>
        <begin position="207"/>
        <end position="225"/>
    </location>
</feature>
<keyword evidence="3" id="KW-0012">Acyltransferase</keyword>
<dbReference type="Pfam" id="PF01757">
    <property type="entry name" value="Acyl_transf_3"/>
    <property type="match status" value="1"/>
</dbReference>
<evidence type="ECO:0000256" key="1">
    <source>
        <dbReference type="SAM" id="Phobius"/>
    </source>
</evidence>
<dbReference type="PANTHER" id="PTHR23028">
    <property type="entry name" value="ACETYLTRANSFERASE"/>
    <property type="match status" value="1"/>
</dbReference>
<feature type="transmembrane region" description="Helical" evidence="1">
    <location>
        <begin position="237"/>
        <end position="257"/>
    </location>
</feature>
<dbReference type="InterPro" id="IPR050879">
    <property type="entry name" value="Acyltransferase_3"/>
</dbReference>
<gene>
    <name evidence="3" type="ordered locus">Hbal_0139</name>
</gene>
<feature type="transmembrane region" description="Helical" evidence="1">
    <location>
        <begin position="173"/>
        <end position="195"/>
    </location>
</feature>
<dbReference type="OrthoDB" id="9796461at2"/>
<name>C6XL12_HIRBI</name>
<sequence>MQDITANKPKQVFLSLNGLRFVLAIWIAYFHVGHMFDEDGFGMLPILRLGISRVDVFFVLSGFVLSHVYWAQRTKPFNFLDFMVARFARIYPMYLIAMGLILLYLVAGFVLGKQSDTNYPISDLFKCLFFLQAIGLTETNSWNFPAWAVAAEMGGYIAFPLFILAAKLTRNCPYVLLAIALASVLCVELFLRNYAHLDLYRVTNDWAVLRGASVMFCGVAARSVFNVFKPGQIMSLVTILASISIVVTAAFYQSGVYVNTHLPMAVTSAFTNVLDVASVPFVGLGAAFLMIGLARLDELKIKTWLSGPRMQELGNWSYVIFILHAPVYTILSQGLGIVGYEFEATPLTSLGFMLVAVAIAGPVYHYVEKPARVLIRNWWQNRRGHKISKAGL</sequence>
<feature type="domain" description="Acyltransferase 3" evidence="2">
    <location>
        <begin position="14"/>
        <end position="363"/>
    </location>
</feature>
<protein>
    <submittedName>
        <fullName evidence="3">Acyltransferase 3</fullName>
    </submittedName>
</protein>
<dbReference type="eggNOG" id="COG1835">
    <property type="taxonomic scope" value="Bacteria"/>
</dbReference>
<dbReference type="EMBL" id="CP001678">
    <property type="protein sequence ID" value="ACT57841.1"/>
    <property type="molecule type" value="Genomic_DNA"/>
</dbReference>
<feature type="transmembrane region" description="Helical" evidence="1">
    <location>
        <begin position="50"/>
        <end position="70"/>
    </location>
</feature>
<keyword evidence="3" id="KW-0808">Transferase</keyword>
<evidence type="ECO:0000313" key="3">
    <source>
        <dbReference type="EMBL" id="ACT57841.1"/>
    </source>
</evidence>
<dbReference type="RefSeq" id="WP_012777999.1">
    <property type="nucleotide sequence ID" value="NC_012982.1"/>
</dbReference>
<feature type="transmembrane region" description="Helical" evidence="1">
    <location>
        <begin position="346"/>
        <end position="367"/>
    </location>
</feature>
<dbReference type="InterPro" id="IPR002656">
    <property type="entry name" value="Acyl_transf_3_dom"/>
</dbReference>
<feature type="transmembrane region" description="Helical" evidence="1">
    <location>
        <begin position="12"/>
        <end position="30"/>
    </location>
</feature>
<organism evidence="3 4">
    <name type="scientific">Hirschia baltica (strain ATCC 49814 / DSM 5838 / IFAM 1418)</name>
    <dbReference type="NCBI Taxonomy" id="582402"/>
    <lineage>
        <taxon>Bacteria</taxon>
        <taxon>Pseudomonadati</taxon>
        <taxon>Pseudomonadota</taxon>
        <taxon>Alphaproteobacteria</taxon>
        <taxon>Hyphomonadales</taxon>
        <taxon>Hyphomonadaceae</taxon>
        <taxon>Hirschia</taxon>
    </lineage>
</organism>
<keyword evidence="1" id="KW-0472">Membrane</keyword>